<organism evidence="1 2">
    <name type="scientific">Alterisphingorhabdus coralli</name>
    <dbReference type="NCBI Taxonomy" id="3071408"/>
    <lineage>
        <taxon>Bacteria</taxon>
        <taxon>Pseudomonadati</taxon>
        <taxon>Pseudomonadota</taxon>
        <taxon>Alphaproteobacteria</taxon>
        <taxon>Sphingomonadales</taxon>
        <taxon>Sphingomonadaceae</taxon>
        <taxon>Alterisphingorhabdus (ex Yan et al. 2024)</taxon>
    </lineage>
</organism>
<name>A0AA97I0Y9_9SPHN</name>
<dbReference type="Proteomes" id="UP001302429">
    <property type="component" value="Chromosome"/>
</dbReference>
<dbReference type="EMBL" id="CP136594">
    <property type="protein sequence ID" value="WOE76189.1"/>
    <property type="molecule type" value="Genomic_DNA"/>
</dbReference>
<gene>
    <name evidence="1" type="ORF">RB602_05615</name>
</gene>
<evidence type="ECO:0000313" key="1">
    <source>
        <dbReference type="EMBL" id="WOE76189.1"/>
    </source>
</evidence>
<proteinExistence type="predicted"/>
<dbReference type="Pfam" id="PF07704">
    <property type="entry name" value="PSK_trans_fac"/>
    <property type="match status" value="1"/>
</dbReference>
<evidence type="ECO:0000313" key="2">
    <source>
        <dbReference type="Proteomes" id="UP001302429"/>
    </source>
</evidence>
<accession>A0AA97I0Y9</accession>
<dbReference type="KEGG" id="acoa:RB602_05615"/>
<protein>
    <submittedName>
        <fullName evidence="1">Type II toxin-antitoxin system VapB family antitoxin</fullName>
    </submittedName>
</protein>
<keyword evidence="2" id="KW-1185">Reference proteome</keyword>
<reference evidence="1 2" key="1">
    <citation type="submission" date="2023-10" db="EMBL/GenBank/DDBJ databases">
        <title>Complete genome sequence of a Sphingomonadaceae bacterium.</title>
        <authorList>
            <person name="Yan C."/>
        </authorList>
    </citation>
    <scope>NUCLEOTIDE SEQUENCE [LARGE SCALE GENOMIC DNA]</scope>
    <source>
        <strain evidence="1 2">SCSIO 66989</strain>
    </source>
</reference>
<sequence length="86" mass="9743">MALSIKDKETDTLVRRLARVRGISFTAAIRLAVSNELQRQAHRVDDDWDKRWAAIRAVQQKTAALPVLDDRADDAFLGYDDHGLPQ</sequence>
<dbReference type="InterPro" id="IPR011660">
    <property type="entry name" value="VapB-like"/>
</dbReference>
<dbReference type="RefSeq" id="WP_317083715.1">
    <property type="nucleotide sequence ID" value="NZ_CP136594.1"/>
</dbReference>
<dbReference type="AlphaFoldDB" id="A0AA97I0Y9"/>